<name>A0AAP4B7X3_9FIRM</name>
<evidence type="ECO:0000313" key="1">
    <source>
        <dbReference type="EMBL" id="MDI9241561.1"/>
    </source>
</evidence>
<reference evidence="1 2" key="1">
    <citation type="submission" date="2023-05" db="EMBL/GenBank/DDBJ databases">
        <title>[ruminococcus] sp. nov., isolated from a pig farm feces dump.</title>
        <authorList>
            <person name="Chang Y.-H."/>
        </authorList>
    </citation>
    <scope>NUCLEOTIDE SEQUENCE [LARGE SCALE GENOMIC DNA]</scope>
    <source>
        <strain evidence="1 2">YH-rum2234</strain>
    </source>
</reference>
<comment type="caution">
    <text evidence="1">The sequence shown here is derived from an EMBL/GenBank/DDBJ whole genome shotgun (WGS) entry which is preliminary data.</text>
</comment>
<protein>
    <submittedName>
        <fullName evidence="1">Uncharacterized protein</fullName>
    </submittedName>
</protein>
<evidence type="ECO:0000313" key="2">
    <source>
        <dbReference type="Proteomes" id="UP001300383"/>
    </source>
</evidence>
<organism evidence="1 2">
    <name type="scientific">Fusibacillus kribbianus</name>
    <dbReference type="NCBI Taxonomy" id="3044208"/>
    <lineage>
        <taxon>Bacteria</taxon>
        <taxon>Bacillati</taxon>
        <taxon>Bacillota</taxon>
        <taxon>Clostridia</taxon>
        <taxon>Lachnospirales</taxon>
        <taxon>Lachnospiraceae</taxon>
        <taxon>Fusibacillus</taxon>
    </lineage>
</organism>
<dbReference type="AlphaFoldDB" id="A0AAP4B7X3"/>
<dbReference type="RefSeq" id="WP_283230068.1">
    <property type="nucleotide sequence ID" value="NZ_JASGBQ010000003.1"/>
</dbReference>
<accession>A0AAP4B7X3</accession>
<sequence length="321" mass="38311">MKNKVVFIIPYFGKVPPYFSLWLQSAEKNLDFDFLIYSDLQLNINPESNVKQIKVSFGELKCKIEKLLNKKVRLKSPYKLCDYRPMYGLLFEENIQKYDFWGFMDVDLILGNISKFISDELLDLHDKLYYEGHFSLFRNCELMNTLFMRQYPHIMDWEYAFSTDYACHFDENGTVAWAHEVDPDCGIRFYTAWDFLDVPVDSYEIIDGKSSGYVLWIDGILKFCSFDGKKTRELMYIHLQKRTMNEFVTNNSIGFAIARNTFYNLDMIRCAEYTEPEKNVEKIEKFRTERKYARRKQIVINLINGALRARIYRIIRKLKCR</sequence>
<keyword evidence="2" id="KW-1185">Reference proteome</keyword>
<gene>
    <name evidence="1" type="ORF">QJ036_03595</name>
</gene>
<dbReference type="InterPro" id="IPR046733">
    <property type="entry name" value="DUF6625"/>
</dbReference>
<dbReference type="Pfam" id="PF20330">
    <property type="entry name" value="DUF6625"/>
    <property type="match status" value="1"/>
</dbReference>
<dbReference type="EMBL" id="JASGBQ010000003">
    <property type="protein sequence ID" value="MDI9241561.1"/>
    <property type="molecule type" value="Genomic_DNA"/>
</dbReference>
<proteinExistence type="predicted"/>
<dbReference type="Proteomes" id="UP001300383">
    <property type="component" value="Unassembled WGS sequence"/>
</dbReference>